<sequence>MDDEVHHPYPVHAALDYGVAATLLTAPHLLGTSTRAKVFFEAFGALATTVNALTRTPLAVRPVLSLRAHRTADLLADPLYLALPLVTGIAKEPRARALWLATAAMLAASVALTDWDAPEPV</sequence>
<dbReference type="AlphaFoldDB" id="A0A1I0ZJ26"/>
<evidence type="ECO:0000313" key="2">
    <source>
        <dbReference type="Proteomes" id="UP000199012"/>
    </source>
</evidence>
<proteinExistence type="predicted"/>
<reference evidence="1 2" key="1">
    <citation type="submission" date="2016-10" db="EMBL/GenBank/DDBJ databases">
        <authorList>
            <person name="de Groot N.N."/>
        </authorList>
    </citation>
    <scope>NUCLEOTIDE SEQUENCE [LARGE SCALE GENOMIC DNA]</scope>
    <source>
        <strain evidence="1 2">CGMCC 4.6945</strain>
    </source>
</reference>
<dbReference type="OrthoDB" id="129082at2"/>
<dbReference type="Proteomes" id="UP000199012">
    <property type="component" value="Unassembled WGS sequence"/>
</dbReference>
<protein>
    <submittedName>
        <fullName evidence="1">Uncharacterized protein</fullName>
    </submittedName>
</protein>
<keyword evidence="2" id="KW-1185">Reference proteome</keyword>
<evidence type="ECO:0000313" key="1">
    <source>
        <dbReference type="EMBL" id="SFB24530.1"/>
    </source>
</evidence>
<organism evidence="1 2">
    <name type="scientific">Cellulomonas marina</name>
    <dbReference type="NCBI Taxonomy" id="988821"/>
    <lineage>
        <taxon>Bacteria</taxon>
        <taxon>Bacillati</taxon>
        <taxon>Actinomycetota</taxon>
        <taxon>Actinomycetes</taxon>
        <taxon>Micrococcales</taxon>
        <taxon>Cellulomonadaceae</taxon>
        <taxon>Cellulomonas</taxon>
    </lineage>
</organism>
<gene>
    <name evidence="1" type="ORF">SAMN05421867_11125</name>
</gene>
<accession>A0A1I0ZJ26</accession>
<dbReference type="RefSeq" id="WP_090033480.1">
    <property type="nucleotide sequence ID" value="NZ_BONM01000007.1"/>
</dbReference>
<dbReference type="EMBL" id="FOKA01000011">
    <property type="protein sequence ID" value="SFB24530.1"/>
    <property type="molecule type" value="Genomic_DNA"/>
</dbReference>
<name>A0A1I0ZJ26_9CELL</name>
<dbReference type="STRING" id="988821.SAMN05421867_11125"/>